<dbReference type="KEGG" id="tng:GSTEN00035767G001"/>
<organism evidence="1">
    <name type="scientific">Tetraodon nigroviridis</name>
    <name type="common">Spotted green pufferfish</name>
    <name type="synonym">Chelonodon nigroviridis</name>
    <dbReference type="NCBI Taxonomy" id="99883"/>
    <lineage>
        <taxon>Eukaryota</taxon>
        <taxon>Metazoa</taxon>
        <taxon>Chordata</taxon>
        <taxon>Craniata</taxon>
        <taxon>Vertebrata</taxon>
        <taxon>Euteleostomi</taxon>
        <taxon>Actinopterygii</taxon>
        <taxon>Neopterygii</taxon>
        <taxon>Teleostei</taxon>
        <taxon>Neoteleostei</taxon>
        <taxon>Acanthomorphata</taxon>
        <taxon>Eupercaria</taxon>
        <taxon>Tetraodontiformes</taxon>
        <taxon>Tetradontoidea</taxon>
        <taxon>Tetraodontidae</taxon>
        <taxon>Tetraodon</taxon>
    </lineage>
</organism>
<gene>
    <name evidence="1" type="ORF">GSTENG00035767001</name>
</gene>
<dbReference type="EMBL" id="CAAE01015123">
    <property type="protein sequence ID" value="CAG13213.1"/>
    <property type="molecule type" value="Genomic_DNA"/>
</dbReference>
<dbReference type="AlphaFoldDB" id="Q4REG9"/>
<reference evidence="1" key="1">
    <citation type="journal article" date="2004" name="Nature">
        <title>Genome duplication in the teleost fish Tetraodon nigroviridis reveals the early vertebrate proto-karyotype.</title>
        <authorList>
            <person name="Jaillon O."/>
            <person name="Aury J.-M."/>
            <person name="Brunet F."/>
            <person name="Petit J.-L."/>
            <person name="Stange-Thomann N."/>
            <person name="Mauceli E."/>
            <person name="Bouneau L."/>
            <person name="Fischer C."/>
            <person name="Ozouf-Costaz C."/>
            <person name="Bernot A."/>
            <person name="Nicaud S."/>
            <person name="Jaffe D."/>
            <person name="Fisher S."/>
            <person name="Lutfalla G."/>
            <person name="Dossat C."/>
            <person name="Segurens B."/>
            <person name="Dasilva C."/>
            <person name="Salanoubat M."/>
            <person name="Levy M."/>
            <person name="Boudet N."/>
            <person name="Castellano S."/>
            <person name="Anthouard V."/>
            <person name="Jubin C."/>
            <person name="Castelli V."/>
            <person name="Katinka M."/>
            <person name="Vacherie B."/>
            <person name="Biemont C."/>
            <person name="Skalli Z."/>
            <person name="Cattolico L."/>
            <person name="Poulain J."/>
            <person name="De Berardinis V."/>
            <person name="Cruaud C."/>
            <person name="Duprat S."/>
            <person name="Brottier P."/>
            <person name="Coutanceau J.-P."/>
            <person name="Gouzy J."/>
            <person name="Parra G."/>
            <person name="Lardier G."/>
            <person name="Chapple C."/>
            <person name="McKernan K.J."/>
            <person name="McEwan P."/>
            <person name="Bosak S."/>
            <person name="Kellis M."/>
            <person name="Volff J.-N."/>
            <person name="Guigo R."/>
            <person name="Zody M.C."/>
            <person name="Mesirov J."/>
            <person name="Lindblad-Toh K."/>
            <person name="Birren B."/>
            <person name="Nusbaum C."/>
            <person name="Kahn D."/>
            <person name="Robinson-Rechavi M."/>
            <person name="Laudet V."/>
            <person name="Schachter V."/>
            <person name="Quetier F."/>
            <person name="Saurin W."/>
            <person name="Scarpelli C."/>
            <person name="Wincker P."/>
            <person name="Lander E.S."/>
            <person name="Weissenbach J."/>
            <person name="Roest Crollius H."/>
        </authorList>
    </citation>
    <scope>NUCLEOTIDE SEQUENCE [LARGE SCALE GENOMIC DNA]</scope>
</reference>
<evidence type="ECO:0000313" key="1">
    <source>
        <dbReference type="EMBL" id="CAG13213.1"/>
    </source>
</evidence>
<protein>
    <submittedName>
        <fullName evidence="1">(spotted green pufferfish) hypothetical protein</fullName>
    </submittedName>
</protein>
<accession>Q4REG9</accession>
<sequence>MIVFMHQSGGLRSPQEEDWFLDSQRQPLLPQSGLFRAGLVTAVVSELAARPKAPSTLLTVPLQPSGPGKTQLLLVVLLL</sequence>
<name>Q4REG9_TETNG</name>
<comment type="caution">
    <text evidence="1">The sequence shown here is derived from an EMBL/GenBank/DDBJ whole genome shotgun (WGS) entry which is preliminary data.</text>
</comment>
<proteinExistence type="predicted"/>
<reference evidence="1" key="2">
    <citation type="submission" date="2004-02" db="EMBL/GenBank/DDBJ databases">
        <authorList>
            <consortium name="Genoscope"/>
            <consortium name="Whitehead Institute Centre for Genome Research"/>
        </authorList>
    </citation>
    <scope>NUCLEOTIDE SEQUENCE</scope>
</reference>